<evidence type="ECO:0000256" key="5">
    <source>
        <dbReference type="ARBA" id="ARBA00023136"/>
    </source>
</evidence>
<accession>A0A3B0TMK4</accession>
<keyword evidence="3 6" id="KW-0812">Transmembrane</keyword>
<dbReference type="PANTHER" id="PTHR30489:SF0">
    <property type="entry name" value="LIPOPROTEIN-RELEASING SYSTEM TRANSMEMBRANE PROTEIN LOLE"/>
    <property type="match status" value="1"/>
</dbReference>
<sequence>MNFPFFIAKRYLVSKKKQNIINIISGVAVSGVAIGTIALVVVLSVFNGIDSLVKSLFSSFDPDMKITPVEGKTFDPKSFNLEGIKQLEGVAFWAEILEKNVMLQYANRQGIATIKGVSGNYRYVTGLDSLIVNGNFTFENNGFNYAIVGLGVANSLGISLSFAEPIHIYSVKKGKQISLNIAKAFNRKNIFPSGIFSVQEQIDSKYVLTPLGFARQLFDEPVNISSIEIKLKPGAGVDGIQQQIQRIAGEKFHVKNKYQQHELIYRIMNSEKWAIFLILSFILVIASFNILGSLSMLIIDKKDDIAILKSMGASHNTIKRIFLFEGWLISLFGAVSGVILGVLTCWAQIQFGIIKFPGNGSFAVSAYPVEIHPSNLILIFITVLLIGFLAAWYPVRYISGKYITIQQ</sequence>
<dbReference type="GO" id="GO:0044874">
    <property type="term" value="P:lipoprotein localization to outer membrane"/>
    <property type="evidence" value="ECO:0007669"/>
    <property type="project" value="TreeGrafter"/>
</dbReference>
<reference evidence="9" key="1">
    <citation type="submission" date="2018-06" db="EMBL/GenBank/DDBJ databases">
        <authorList>
            <person name="Zhirakovskaya E."/>
        </authorList>
    </citation>
    <scope>NUCLEOTIDE SEQUENCE</scope>
</reference>
<dbReference type="PANTHER" id="PTHR30489">
    <property type="entry name" value="LIPOPROTEIN-RELEASING SYSTEM TRANSMEMBRANE PROTEIN LOLE"/>
    <property type="match status" value="1"/>
</dbReference>
<evidence type="ECO:0000259" key="8">
    <source>
        <dbReference type="Pfam" id="PF12704"/>
    </source>
</evidence>
<comment type="subcellular location">
    <subcellularLocation>
        <location evidence="1">Cell membrane</location>
        <topology evidence="1">Multi-pass membrane protein</topology>
    </subcellularLocation>
</comment>
<dbReference type="InterPro" id="IPR003838">
    <property type="entry name" value="ABC3_permease_C"/>
</dbReference>
<feature type="transmembrane region" description="Helical" evidence="6">
    <location>
        <begin position="20"/>
        <end position="46"/>
    </location>
</feature>
<dbReference type="GO" id="GO:0098797">
    <property type="term" value="C:plasma membrane protein complex"/>
    <property type="evidence" value="ECO:0007669"/>
    <property type="project" value="TreeGrafter"/>
</dbReference>
<keyword evidence="5 6" id="KW-0472">Membrane</keyword>
<feature type="transmembrane region" description="Helical" evidence="6">
    <location>
        <begin position="273"/>
        <end position="300"/>
    </location>
</feature>
<dbReference type="Pfam" id="PF02687">
    <property type="entry name" value="FtsX"/>
    <property type="match status" value="1"/>
</dbReference>
<keyword evidence="4 6" id="KW-1133">Transmembrane helix</keyword>
<feature type="domain" description="MacB-like periplasmic core" evidence="8">
    <location>
        <begin position="25"/>
        <end position="246"/>
    </location>
</feature>
<feature type="transmembrane region" description="Helical" evidence="6">
    <location>
        <begin position="376"/>
        <end position="395"/>
    </location>
</feature>
<feature type="transmembrane region" description="Helical" evidence="6">
    <location>
        <begin position="321"/>
        <end position="349"/>
    </location>
</feature>
<evidence type="ECO:0000256" key="3">
    <source>
        <dbReference type="ARBA" id="ARBA00022692"/>
    </source>
</evidence>
<protein>
    <submittedName>
        <fullName evidence="9">Lipoprotein releasing system transmembrane protein LolC/LolE</fullName>
    </submittedName>
</protein>
<evidence type="ECO:0000313" key="9">
    <source>
        <dbReference type="EMBL" id="VAW19188.1"/>
    </source>
</evidence>
<gene>
    <name evidence="9" type="ORF">MNBD_BACTEROID01-1071</name>
</gene>
<evidence type="ECO:0000256" key="1">
    <source>
        <dbReference type="ARBA" id="ARBA00004651"/>
    </source>
</evidence>
<dbReference type="InterPro" id="IPR025857">
    <property type="entry name" value="MacB_PCD"/>
</dbReference>
<keyword evidence="9" id="KW-0449">Lipoprotein</keyword>
<proteinExistence type="predicted"/>
<organism evidence="9">
    <name type="scientific">hydrothermal vent metagenome</name>
    <dbReference type="NCBI Taxonomy" id="652676"/>
    <lineage>
        <taxon>unclassified sequences</taxon>
        <taxon>metagenomes</taxon>
        <taxon>ecological metagenomes</taxon>
    </lineage>
</organism>
<evidence type="ECO:0000259" key="7">
    <source>
        <dbReference type="Pfam" id="PF02687"/>
    </source>
</evidence>
<dbReference type="InterPro" id="IPR051447">
    <property type="entry name" value="Lipoprotein-release_system"/>
</dbReference>
<evidence type="ECO:0000256" key="6">
    <source>
        <dbReference type="SAM" id="Phobius"/>
    </source>
</evidence>
<dbReference type="AlphaFoldDB" id="A0A3B0TMK4"/>
<name>A0A3B0TMK4_9ZZZZ</name>
<evidence type="ECO:0000256" key="4">
    <source>
        <dbReference type="ARBA" id="ARBA00022989"/>
    </source>
</evidence>
<dbReference type="Pfam" id="PF12704">
    <property type="entry name" value="MacB_PCD"/>
    <property type="match status" value="1"/>
</dbReference>
<keyword evidence="2" id="KW-1003">Cell membrane</keyword>
<feature type="domain" description="ABC3 transporter permease C-terminal" evidence="7">
    <location>
        <begin position="277"/>
        <end position="402"/>
    </location>
</feature>
<evidence type="ECO:0000256" key="2">
    <source>
        <dbReference type="ARBA" id="ARBA00022475"/>
    </source>
</evidence>
<dbReference type="EMBL" id="UOEP01000095">
    <property type="protein sequence ID" value="VAW19188.1"/>
    <property type="molecule type" value="Genomic_DNA"/>
</dbReference>